<reference evidence="2 3" key="1">
    <citation type="submission" date="2018-12" db="EMBL/GenBank/DDBJ databases">
        <authorList>
            <person name="Sun L."/>
            <person name="Chen Z."/>
        </authorList>
    </citation>
    <scope>NUCLEOTIDE SEQUENCE [LARGE SCALE GENOMIC DNA]</scope>
    <source>
        <strain evidence="2 3">LMG 29736</strain>
    </source>
</reference>
<protein>
    <submittedName>
        <fullName evidence="2">Aldehyde dehydrogenase family protein</fullName>
    </submittedName>
</protein>
<accession>A0A429XEF9</accession>
<dbReference type="SUPFAM" id="SSF53720">
    <property type="entry name" value="ALDH-like"/>
    <property type="match status" value="1"/>
</dbReference>
<dbReference type="Proteomes" id="UP000287296">
    <property type="component" value="Unassembled WGS sequence"/>
</dbReference>
<evidence type="ECO:0000313" key="2">
    <source>
        <dbReference type="EMBL" id="RST61774.1"/>
    </source>
</evidence>
<gene>
    <name evidence="2" type="ORF">D5F11_002320</name>
</gene>
<name>A0A429XEF9_SIMTE</name>
<dbReference type="InterPro" id="IPR016161">
    <property type="entry name" value="Ald_DH/histidinol_DH"/>
</dbReference>
<dbReference type="OrthoDB" id="7032618at2"/>
<dbReference type="EMBL" id="QYTW02000001">
    <property type="protein sequence ID" value="RST61774.1"/>
    <property type="molecule type" value="Genomic_DNA"/>
</dbReference>
<evidence type="ECO:0000259" key="1">
    <source>
        <dbReference type="Pfam" id="PF00171"/>
    </source>
</evidence>
<dbReference type="AlphaFoldDB" id="A0A429XEF9"/>
<dbReference type="InterPro" id="IPR016163">
    <property type="entry name" value="Ald_DH_C"/>
</dbReference>
<dbReference type="GO" id="GO:0016620">
    <property type="term" value="F:oxidoreductase activity, acting on the aldehyde or oxo group of donors, NAD or NADP as acceptor"/>
    <property type="evidence" value="ECO:0007669"/>
    <property type="project" value="InterPro"/>
</dbReference>
<dbReference type="Gene3D" id="3.40.309.10">
    <property type="entry name" value="Aldehyde Dehydrogenase, Chain A, domain 2"/>
    <property type="match status" value="1"/>
</dbReference>
<dbReference type="Pfam" id="PF00171">
    <property type="entry name" value="Aldedh"/>
    <property type="match status" value="1"/>
</dbReference>
<evidence type="ECO:0000313" key="3">
    <source>
        <dbReference type="Proteomes" id="UP000287296"/>
    </source>
</evidence>
<sequence>MYECLSYRILYLLAGWGVVINDTYCYRIDQMPYGGVKDSGNGNKGPIYAIQELVETITVYVNLEK</sequence>
<comment type="caution">
    <text evidence="2">The sequence shown here is derived from an EMBL/GenBank/DDBJ whole genome shotgun (WGS) entry which is preliminary data.</text>
</comment>
<organism evidence="2 3">
    <name type="scientific">Siminovitchia terrae</name>
    <name type="common">Bacillus terrae</name>
    <dbReference type="NCBI Taxonomy" id="1914933"/>
    <lineage>
        <taxon>Bacteria</taxon>
        <taxon>Bacillati</taxon>
        <taxon>Bacillota</taxon>
        <taxon>Bacilli</taxon>
        <taxon>Bacillales</taxon>
        <taxon>Bacillaceae</taxon>
        <taxon>Siminovitchia</taxon>
    </lineage>
</organism>
<dbReference type="InterPro" id="IPR015590">
    <property type="entry name" value="Aldehyde_DH_dom"/>
</dbReference>
<proteinExistence type="predicted"/>
<feature type="domain" description="Aldehyde dehydrogenase" evidence="1">
    <location>
        <begin position="17"/>
        <end position="59"/>
    </location>
</feature>